<dbReference type="Proteomes" id="UP000439903">
    <property type="component" value="Unassembled WGS sequence"/>
</dbReference>
<dbReference type="NCBIfam" id="TIGR02464">
    <property type="entry name" value="ribofla_fusion"/>
    <property type="match status" value="1"/>
</dbReference>
<dbReference type="AlphaFoldDB" id="A0A8H3XAV0"/>
<evidence type="ECO:0000313" key="3">
    <source>
        <dbReference type="EMBL" id="KAF0433899.1"/>
    </source>
</evidence>
<name>A0A8H3XAV0_GIGMA</name>
<accession>A0A8H3XAV0</accession>
<dbReference type="InterPro" id="IPR037238">
    <property type="entry name" value="YbiA-like_sf"/>
</dbReference>
<organism evidence="3 4">
    <name type="scientific">Gigaspora margarita</name>
    <dbReference type="NCBI Taxonomy" id="4874"/>
    <lineage>
        <taxon>Eukaryota</taxon>
        <taxon>Fungi</taxon>
        <taxon>Fungi incertae sedis</taxon>
        <taxon>Mucoromycota</taxon>
        <taxon>Glomeromycotina</taxon>
        <taxon>Glomeromycetes</taxon>
        <taxon>Diversisporales</taxon>
        <taxon>Gigasporaceae</taxon>
        <taxon>Gigaspora</taxon>
    </lineage>
</organism>
<keyword evidence="4" id="KW-1185">Reference proteome</keyword>
<sequence>MSQQSQPGGALQYNIGRCKEHSCNCQNFYTDNNNQNLCVQCKHDIGIHLDFENLPDPNYQNRYLENPIHSSIELHTDHQDHMNQMHQPVREQPPPNTIWFYNRNEEYYEFTNFKENFPINISIGEISNSFRDYFEVKSWPTSEHLFQAAKFKESNPEIVEQIRKCRSPRDALNLARNNQHLVDPNWQDINVNVMKWVVKNKFTQHRKLAERLLSTGDKILVEHTNIDKFWGDGGDGKGLNWLGRILMEVREELKTQFQFPPPPPPSSHNMYNVGLGQNGSDGNISIPPKLPPRRPVKRDLSKFHSNQNKDQQYNQSIQNKDQQYIQNQQYNQDPNQIQYVIQPPHHFQSQQQLQHQHFQQPINQPSDAYYTQYSQQNLNNNPNM</sequence>
<reference evidence="3 4" key="1">
    <citation type="journal article" date="2019" name="Environ. Microbiol.">
        <title>At the nexus of three kingdoms: the genome of the mycorrhizal fungus Gigaspora margarita provides insights into plant, endobacterial and fungal interactions.</title>
        <authorList>
            <person name="Venice F."/>
            <person name="Ghignone S."/>
            <person name="Salvioli di Fossalunga A."/>
            <person name="Amselem J."/>
            <person name="Novero M."/>
            <person name="Xianan X."/>
            <person name="Sedzielewska Toro K."/>
            <person name="Morin E."/>
            <person name="Lipzen A."/>
            <person name="Grigoriev I.V."/>
            <person name="Henrissat B."/>
            <person name="Martin F.M."/>
            <person name="Bonfante P."/>
        </authorList>
    </citation>
    <scope>NUCLEOTIDE SEQUENCE [LARGE SCALE GENOMIC DNA]</scope>
    <source>
        <strain evidence="3 4">BEG34</strain>
    </source>
</reference>
<feature type="region of interest" description="Disordered" evidence="1">
    <location>
        <begin position="256"/>
        <end position="297"/>
    </location>
</feature>
<dbReference type="InterPro" id="IPR012816">
    <property type="entry name" value="NADAR"/>
</dbReference>
<dbReference type="SUPFAM" id="SSF143990">
    <property type="entry name" value="YbiA-like"/>
    <property type="match status" value="1"/>
</dbReference>
<dbReference type="OrthoDB" id="206452at2759"/>
<dbReference type="CDD" id="cd15457">
    <property type="entry name" value="NADAR"/>
    <property type="match status" value="1"/>
</dbReference>
<protein>
    <submittedName>
        <fullName evidence="3">DUF1768-domain-containing protein</fullName>
    </submittedName>
</protein>
<comment type="caution">
    <text evidence="3">The sequence shown here is derived from an EMBL/GenBank/DDBJ whole genome shotgun (WGS) entry which is preliminary data.</text>
</comment>
<dbReference type="Pfam" id="PF08719">
    <property type="entry name" value="NADAR"/>
    <property type="match status" value="1"/>
</dbReference>
<evidence type="ECO:0000256" key="1">
    <source>
        <dbReference type="SAM" id="MobiDB-lite"/>
    </source>
</evidence>
<proteinExistence type="predicted"/>
<dbReference type="EMBL" id="WTPW01001462">
    <property type="protein sequence ID" value="KAF0433899.1"/>
    <property type="molecule type" value="Genomic_DNA"/>
</dbReference>
<evidence type="ECO:0000259" key="2">
    <source>
        <dbReference type="Pfam" id="PF08719"/>
    </source>
</evidence>
<evidence type="ECO:0000313" key="4">
    <source>
        <dbReference type="Proteomes" id="UP000439903"/>
    </source>
</evidence>
<feature type="domain" description="NADAR" evidence="2">
    <location>
        <begin position="100"/>
        <end position="254"/>
    </location>
</feature>
<dbReference type="Gene3D" id="1.10.357.40">
    <property type="entry name" value="YbiA-like"/>
    <property type="match status" value="1"/>
</dbReference>
<gene>
    <name evidence="3" type="ORF">F8M41_004976</name>
</gene>